<evidence type="ECO:0000313" key="2">
    <source>
        <dbReference type="Proteomes" id="UP000276133"/>
    </source>
</evidence>
<evidence type="ECO:0000313" key="1">
    <source>
        <dbReference type="EMBL" id="RNA42185.1"/>
    </source>
</evidence>
<name>A0A3M7T2L1_BRAPC</name>
<dbReference type="EMBL" id="REGN01000406">
    <property type="protein sequence ID" value="RNA42185.1"/>
    <property type="molecule type" value="Genomic_DNA"/>
</dbReference>
<protein>
    <submittedName>
        <fullName evidence="1">Uncharacterized protein</fullName>
    </submittedName>
</protein>
<dbReference type="Proteomes" id="UP000276133">
    <property type="component" value="Unassembled WGS sequence"/>
</dbReference>
<gene>
    <name evidence="1" type="ORF">BpHYR1_050491</name>
</gene>
<reference evidence="1 2" key="1">
    <citation type="journal article" date="2018" name="Sci. Rep.">
        <title>Genomic signatures of local adaptation to the degree of environmental predictability in rotifers.</title>
        <authorList>
            <person name="Franch-Gras L."/>
            <person name="Hahn C."/>
            <person name="Garcia-Roger E.M."/>
            <person name="Carmona M.J."/>
            <person name="Serra M."/>
            <person name="Gomez A."/>
        </authorList>
    </citation>
    <scope>NUCLEOTIDE SEQUENCE [LARGE SCALE GENOMIC DNA]</scope>
    <source>
        <strain evidence="1">HYR1</strain>
    </source>
</reference>
<proteinExistence type="predicted"/>
<keyword evidence="2" id="KW-1185">Reference proteome</keyword>
<accession>A0A3M7T2L1</accession>
<organism evidence="1 2">
    <name type="scientific">Brachionus plicatilis</name>
    <name type="common">Marine rotifer</name>
    <name type="synonym">Brachionus muelleri</name>
    <dbReference type="NCBI Taxonomy" id="10195"/>
    <lineage>
        <taxon>Eukaryota</taxon>
        <taxon>Metazoa</taxon>
        <taxon>Spiralia</taxon>
        <taxon>Gnathifera</taxon>
        <taxon>Rotifera</taxon>
        <taxon>Eurotatoria</taxon>
        <taxon>Monogononta</taxon>
        <taxon>Pseudotrocha</taxon>
        <taxon>Ploima</taxon>
        <taxon>Brachionidae</taxon>
        <taxon>Brachionus</taxon>
    </lineage>
</organism>
<comment type="caution">
    <text evidence="1">The sequence shown here is derived from an EMBL/GenBank/DDBJ whole genome shotgun (WGS) entry which is preliminary data.</text>
</comment>
<dbReference type="AlphaFoldDB" id="A0A3M7T2L1"/>
<sequence>MRKITPLFVMIPVKKRNYFFETKIVPFKNAEITINLSLKLRLNYHVVLNSKKHQKIVFNFLLLNLILLSLSSPNLAKHLNFVLFITFYFSGQDLAKTVRSRLDIMRRHGVQYLN</sequence>